<dbReference type="EMBL" id="LAZR01000354">
    <property type="protein sequence ID" value="KKN72815.1"/>
    <property type="molecule type" value="Genomic_DNA"/>
</dbReference>
<reference evidence="1" key="1">
    <citation type="journal article" date="2015" name="Nature">
        <title>Complex archaea that bridge the gap between prokaryotes and eukaryotes.</title>
        <authorList>
            <person name="Spang A."/>
            <person name="Saw J.H."/>
            <person name="Jorgensen S.L."/>
            <person name="Zaremba-Niedzwiedzka K."/>
            <person name="Martijn J."/>
            <person name="Lind A.E."/>
            <person name="van Eijk R."/>
            <person name="Schleper C."/>
            <person name="Guy L."/>
            <person name="Ettema T.J."/>
        </authorList>
    </citation>
    <scope>NUCLEOTIDE SEQUENCE</scope>
</reference>
<dbReference type="AlphaFoldDB" id="A0A0F9SV16"/>
<accession>A0A0F9SV16</accession>
<protein>
    <submittedName>
        <fullName evidence="1">Uncharacterized protein</fullName>
    </submittedName>
</protein>
<evidence type="ECO:0000313" key="1">
    <source>
        <dbReference type="EMBL" id="KKN72815.1"/>
    </source>
</evidence>
<gene>
    <name evidence="1" type="ORF">LCGC14_0406700</name>
</gene>
<comment type="caution">
    <text evidence="1">The sequence shown here is derived from an EMBL/GenBank/DDBJ whole genome shotgun (WGS) entry which is preliminary data.</text>
</comment>
<name>A0A0F9SV16_9ZZZZ</name>
<organism evidence="1">
    <name type="scientific">marine sediment metagenome</name>
    <dbReference type="NCBI Taxonomy" id="412755"/>
    <lineage>
        <taxon>unclassified sequences</taxon>
        <taxon>metagenomes</taxon>
        <taxon>ecological metagenomes</taxon>
    </lineage>
</organism>
<sequence length="65" mass="7427">MISEMSLTKDLKIGWSFPYRAKKAHCFVNGQALCGRYRGEGMLSSNTLYTDECCSKCLKKKKELK</sequence>
<proteinExistence type="predicted"/>